<feature type="transmembrane region" description="Helical" evidence="5">
    <location>
        <begin position="162"/>
        <end position="181"/>
    </location>
</feature>
<evidence type="ECO:0000256" key="5">
    <source>
        <dbReference type="SAM" id="Phobius"/>
    </source>
</evidence>
<dbReference type="Pfam" id="PF04479">
    <property type="entry name" value="RTA1"/>
    <property type="match status" value="1"/>
</dbReference>
<feature type="transmembrane region" description="Helical" evidence="5">
    <location>
        <begin position="43"/>
        <end position="62"/>
    </location>
</feature>
<keyword evidence="2 5" id="KW-0812">Transmembrane</keyword>
<comment type="subcellular location">
    <subcellularLocation>
        <location evidence="1">Membrane</location>
        <topology evidence="1">Multi-pass membrane protein</topology>
    </subcellularLocation>
</comment>
<feature type="transmembrane region" description="Helical" evidence="5">
    <location>
        <begin position="236"/>
        <end position="255"/>
    </location>
</feature>
<reference evidence="6" key="1">
    <citation type="journal article" date="2021" name="IMA Fungus">
        <title>Genomic characterization of three marine fungi, including Emericellopsis atlantica sp. nov. with signatures of a generalist lifestyle and marine biomass degradation.</title>
        <authorList>
            <person name="Hagestad O.C."/>
            <person name="Hou L."/>
            <person name="Andersen J.H."/>
            <person name="Hansen E.H."/>
            <person name="Altermark B."/>
            <person name="Li C."/>
            <person name="Kuhnert E."/>
            <person name="Cox R.J."/>
            <person name="Crous P.W."/>
            <person name="Spatafora J.W."/>
            <person name="Lail K."/>
            <person name="Amirebrahimi M."/>
            <person name="Lipzen A."/>
            <person name="Pangilinan J."/>
            <person name="Andreopoulos W."/>
            <person name="Hayes R.D."/>
            <person name="Ng V."/>
            <person name="Grigoriev I.V."/>
            <person name="Jackson S.A."/>
            <person name="Sutton T.D.S."/>
            <person name="Dobson A.D.W."/>
            <person name="Rama T."/>
        </authorList>
    </citation>
    <scope>NUCLEOTIDE SEQUENCE</scope>
    <source>
        <strain evidence="6">TRa018bII</strain>
    </source>
</reference>
<evidence type="ECO:0000256" key="2">
    <source>
        <dbReference type="ARBA" id="ARBA00022692"/>
    </source>
</evidence>
<proteinExistence type="predicted"/>
<dbReference type="Proteomes" id="UP000824998">
    <property type="component" value="Unassembled WGS sequence"/>
</dbReference>
<evidence type="ECO:0000256" key="3">
    <source>
        <dbReference type="ARBA" id="ARBA00022989"/>
    </source>
</evidence>
<feature type="transmembrane region" description="Helical" evidence="5">
    <location>
        <begin position="120"/>
        <end position="142"/>
    </location>
</feature>
<protein>
    <submittedName>
        <fullName evidence="6">RTA1 like protein-domain-containing protein</fullName>
    </submittedName>
</protein>
<evidence type="ECO:0000256" key="1">
    <source>
        <dbReference type="ARBA" id="ARBA00004141"/>
    </source>
</evidence>
<feature type="transmembrane region" description="Helical" evidence="5">
    <location>
        <begin position="82"/>
        <end position="100"/>
    </location>
</feature>
<accession>A0A9P8BZH2</accession>
<organism evidence="6 7">
    <name type="scientific">Amylocarpus encephaloides</name>
    <dbReference type="NCBI Taxonomy" id="45428"/>
    <lineage>
        <taxon>Eukaryota</taxon>
        <taxon>Fungi</taxon>
        <taxon>Dikarya</taxon>
        <taxon>Ascomycota</taxon>
        <taxon>Pezizomycotina</taxon>
        <taxon>Leotiomycetes</taxon>
        <taxon>Helotiales</taxon>
        <taxon>Helotiales incertae sedis</taxon>
        <taxon>Amylocarpus</taxon>
    </lineage>
</organism>
<dbReference type="PANTHER" id="PTHR31465:SF35">
    <property type="entry name" value="RTA1 DOMAIN PROTEIN-RELATED"/>
    <property type="match status" value="1"/>
</dbReference>
<evidence type="ECO:0000313" key="7">
    <source>
        <dbReference type="Proteomes" id="UP000824998"/>
    </source>
</evidence>
<evidence type="ECO:0000313" key="6">
    <source>
        <dbReference type="EMBL" id="KAG9228598.1"/>
    </source>
</evidence>
<keyword evidence="4 5" id="KW-0472">Membrane</keyword>
<feature type="transmembrane region" description="Helical" evidence="5">
    <location>
        <begin position="201"/>
        <end position="221"/>
    </location>
</feature>
<gene>
    <name evidence="6" type="ORF">BJ875DRAFT_233229</name>
</gene>
<dbReference type="PANTHER" id="PTHR31465">
    <property type="entry name" value="PROTEIN RTA1-RELATED"/>
    <property type="match status" value="1"/>
</dbReference>
<keyword evidence="7" id="KW-1185">Reference proteome</keyword>
<evidence type="ECO:0000256" key="4">
    <source>
        <dbReference type="ARBA" id="ARBA00023136"/>
    </source>
</evidence>
<sequence>MSVAGEKYIFYHYNPSTAAAAAFAALFGISAGLHSVQLGLRRTWYFIPFVIGGLFEVIGYAARTYSASQSPFWSAGPYSTQSLMLLLAPALFAASIYMVLGRIIRLTDGEQHSVIKAKWLTKIFVTGDAISFLAQSAGGGMLVKADTKKKADMAQNMITGGLGIQVLFFSLFMVVTLIFHIRMRHAPSLRAQSITVPWQQYIIILYVASIFILVRSVFRIAEYVGGSEGVLLSKEFYLYIFDAALMFLTMALFNLRHPCHVVAGKKDLAKD</sequence>
<dbReference type="GO" id="GO:0016020">
    <property type="term" value="C:membrane"/>
    <property type="evidence" value="ECO:0007669"/>
    <property type="project" value="UniProtKB-SubCell"/>
</dbReference>
<dbReference type="InterPro" id="IPR007568">
    <property type="entry name" value="RTA1"/>
</dbReference>
<dbReference type="OrthoDB" id="3358017at2759"/>
<keyword evidence="3 5" id="KW-1133">Transmembrane helix</keyword>
<dbReference type="AlphaFoldDB" id="A0A9P8BZH2"/>
<comment type="caution">
    <text evidence="6">The sequence shown here is derived from an EMBL/GenBank/DDBJ whole genome shotgun (WGS) entry which is preliminary data.</text>
</comment>
<dbReference type="EMBL" id="MU251897">
    <property type="protein sequence ID" value="KAG9228598.1"/>
    <property type="molecule type" value="Genomic_DNA"/>
</dbReference>
<feature type="transmembrane region" description="Helical" evidence="5">
    <location>
        <begin position="18"/>
        <end position="36"/>
    </location>
</feature>
<name>A0A9P8BZH2_9HELO</name>